<dbReference type="Gene3D" id="3.40.50.10300">
    <property type="entry name" value="CoaB-like"/>
    <property type="match status" value="1"/>
</dbReference>
<comment type="caution">
    <text evidence="2">The sequence shown here is derived from an EMBL/GenBank/DDBJ whole genome shotgun (WGS) entry which is preliminary data.</text>
</comment>
<reference evidence="2" key="1">
    <citation type="submission" date="2021-12" db="EMBL/GenBank/DDBJ databases">
        <title>Prevalence of phenicol resistance gene fexA in Campylobacter isolated from poultry supply chain.</title>
        <authorList>
            <person name="Tang B."/>
            <person name="Zheng X."/>
            <person name="Lin J."/>
            <person name="Lin R."/>
            <person name="Yang H."/>
            <person name="Shen Z."/>
            <person name="Xia F."/>
        </authorList>
    </citation>
    <scope>NUCLEOTIDE SEQUENCE</scope>
    <source>
        <strain evidence="2">CJHN2011004</strain>
    </source>
</reference>
<dbReference type="Pfam" id="PF04127">
    <property type="entry name" value="DFP"/>
    <property type="match status" value="1"/>
</dbReference>
<protein>
    <submittedName>
        <fullName evidence="2">Bifunctional phosphopantothenoylcysteine decarboxylase/phosphopantothenate--cysteine ligase CoaBC</fullName>
    </submittedName>
</protein>
<proteinExistence type="predicted"/>
<accession>A0AAW5EDR4</accession>
<name>A0AAW5EDR4_CAMJU</name>
<dbReference type="AlphaFoldDB" id="A0AAW5EDR4"/>
<sequence>EVKDIFNISKRELFKQSFWCDKEVVISGGGTKEKIDNVRCVSNFSSGKMAKAIADAFYFFGAKVTLLSSVYFDTPYSLKSFESSRELKELLEQNS</sequence>
<feature type="non-terminal residue" evidence="2">
    <location>
        <position position="1"/>
    </location>
</feature>
<organism evidence="2 3">
    <name type="scientific">Campylobacter jejuni</name>
    <dbReference type="NCBI Taxonomy" id="197"/>
    <lineage>
        <taxon>Bacteria</taxon>
        <taxon>Pseudomonadati</taxon>
        <taxon>Campylobacterota</taxon>
        <taxon>Epsilonproteobacteria</taxon>
        <taxon>Campylobacterales</taxon>
        <taxon>Campylobacteraceae</taxon>
        <taxon>Campylobacter</taxon>
    </lineage>
</organism>
<dbReference type="EMBL" id="JAJUOL010001004">
    <property type="protein sequence ID" value="MCH3853488.1"/>
    <property type="molecule type" value="Genomic_DNA"/>
</dbReference>
<dbReference type="SUPFAM" id="SSF102645">
    <property type="entry name" value="CoaB-like"/>
    <property type="match status" value="1"/>
</dbReference>
<dbReference type="InterPro" id="IPR007085">
    <property type="entry name" value="DNA/pantothenate-metab_flavo_C"/>
</dbReference>
<dbReference type="InterPro" id="IPR035929">
    <property type="entry name" value="CoaB-like_sf"/>
</dbReference>
<keyword evidence="2" id="KW-0436">Ligase</keyword>
<evidence type="ECO:0000313" key="3">
    <source>
        <dbReference type="Proteomes" id="UP001199644"/>
    </source>
</evidence>
<feature type="domain" description="DNA/pantothenate metabolism flavoprotein C-terminal" evidence="1">
    <location>
        <begin position="21"/>
        <end position="87"/>
    </location>
</feature>
<gene>
    <name evidence="2" type="ORF">LZC39_15470</name>
</gene>
<feature type="non-terminal residue" evidence="2">
    <location>
        <position position="95"/>
    </location>
</feature>
<dbReference type="GO" id="GO:0016874">
    <property type="term" value="F:ligase activity"/>
    <property type="evidence" value="ECO:0007669"/>
    <property type="project" value="UniProtKB-KW"/>
</dbReference>
<evidence type="ECO:0000313" key="2">
    <source>
        <dbReference type="EMBL" id="MCH3853488.1"/>
    </source>
</evidence>
<dbReference type="RefSeq" id="WP_276148908.1">
    <property type="nucleotide sequence ID" value="NZ_JAJUOL010001004.1"/>
</dbReference>
<evidence type="ECO:0000259" key="1">
    <source>
        <dbReference type="Pfam" id="PF04127"/>
    </source>
</evidence>
<dbReference type="GO" id="GO:0015937">
    <property type="term" value="P:coenzyme A biosynthetic process"/>
    <property type="evidence" value="ECO:0007669"/>
    <property type="project" value="UniProtKB-ARBA"/>
</dbReference>
<dbReference type="Proteomes" id="UP001199644">
    <property type="component" value="Unassembled WGS sequence"/>
</dbReference>